<dbReference type="PANTHER" id="PTHR23310:SF62">
    <property type="entry name" value="ACYL-COA BINDING PROTEIN 1, ISOFORM A"/>
    <property type="match status" value="1"/>
</dbReference>
<organism evidence="4 5">
    <name type="scientific">Ditylenchus dipsaci</name>
    <dbReference type="NCBI Taxonomy" id="166011"/>
    <lineage>
        <taxon>Eukaryota</taxon>
        <taxon>Metazoa</taxon>
        <taxon>Ecdysozoa</taxon>
        <taxon>Nematoda</taxon>
        <taxon>Chromadorea</taxon>
        <taxon>Rhabditida</taxon>
        <taxon>Tylenchina</taxon>
        <taxon>Tylenchomorpha</taxon>
        <taxon>Sphaerularioidea</taxon>
        <taxon>Anguinidae</taxon>
        <taxon>Anguininae</taxon>
        <taxon>Ditylenchus</taxon>
    </lineage>
</organism>
<feature type="domain" description="ACB" evidence="3">
    <location>
        <begin position="1"/>
        <end position="65"/>
    </location>
</feature>
<evidence type="ECO:0000259" key="3">
    <source>
        <dbReference type="PROSITE" id="PS51228"/>
    </source>
</evidence>
<dbReference type="InterPro" id="IPR000582">
    <property type="entry name" value="Acyl-CoA-binding_protein"/>
</dbReference>
<dbReference type="Gene3D" id="3.90.226.10">
    <property type="entry name" value="2-enoyl-CoA Hydratase, Chain A, domain 1"/>
    <property type="match status" value="1"/>
</dbReference>
<dbReference type="Pfam" id="PF00887">
    <property type="entry name" value="ACBP"/>
    <property type="match status" value="1"/>
</dbReference>
<evidence type="ECO:0000313" key="5">
    <source>
        <dbReference type="WBParaSite" id="jg10476"/>
    </source>
</evidence>
<dbReference type="InterPro" id="IPR029045">
    <property type="entry name" value="ClpP/crotonase-like_dom_sf"/>
</dbReference>
<dbReference type="PRINTS" id="PR00689">
    <property type="entry name" value="ACOABINDINGP"/>
</dbReference>
<sequence>MSTVYCIKFACLGTAGDATGSRPGAFDFAGRAKFDAWKSNEGLSKDEAQKKYAELIESLLKDANVSVGAQHSTNSTPTSGLKICTEGKVFKIQLDPMDNASKDRTTSLTVITGSGEYFCSGNDLSNFTRVKSPEDMIPVAEMEKTSWSALSVLSSFMKNHWWP</sequence>
<accession>A0A915CNI4</accession>
<dbReference type="WBParaSite" id="jg10476">
    <property type="protein sequence ID" value="jg10476"/>
    <property type="gene ID" value="jg10476"/>
</dbReference>
<proteinExistence type="inferred from homology"/>
<dbReference type="PANTHER" id="PTHR23310">
    <property type="entry name" value="ACYL-COA-BINDING PROTEIN, ACBP"/>
    <property type="match status" value="1"/>
</dbReference>
<dbReference type="InterPro" id="IPR014352">
    <property type="entry name" value="FERM/acyl-CoA-bd_prot_sf"/>
</dbReference>
<evidence type="ECO:0000313" key="4">
    <source>
        <dbReference type="Proteomes" id="UP000887574"/>
    </source>
</evidence>
<evidence type="ECO:0000256" key="1">
    <source>
        <dbReference type="ARBA" id="ARBA00005567"/>
    </source>
</evidence>
<dbReference type="GO" id="GO:0000062">
    <property type="term" value="F:fatty-acyl-CoA binding"/>
    <property type="evidence" value="ECO:0007669"/>
    <property type="project" value="InterPro"/>
</dbReference>
<dbReference type="GO" id="GO:0006631">
    <property type="term" value="P:fatty acid metabolic process"/>
    <property type="evidence" value="ECO:0007669"/>
    <property type="project" value="TreeGrafter"/>
</dbReference>
<dbReference type="SUPFAM" id="SSF52096">
    <property type="entry name" value="ClpP/crotonase"/>
    <property type="match status" value="1"/>
</dbReference>
<dbReference type="AlphaFoldDB" id="A0A915CNI4"/>
<dbReference type="Gene3D" id="1.20.80.10">
    <property type="match status" value="1"/>
</dbReference>
<comment type="similarity">
    <text evidence="1">Belongs to the ACBP family.</text>
</comment>
<dbReference type="Proteomes" id="UP000887574">
    <property type="component" value="Unplaced"/>
</dbReference>
<reference evidence="5" key="1">
    <citation type="submission" date="2022-11" db="UniProtKB">
        <authorList>
            <consortium name="WormBaseParasite"/>
        </authorList>
    </citation>
    <scope>IDENTIFICATION</scope>
</reference>
<dbReference type="SUPFAM" id="SSF47027">
    <property type="entry name" value="Acyl-CoA binding protein"/>
    <property type="match status" value="1"/>
</dbReference>
<evidence type="ECO:0000256" key="2">
    <source>
        <dbReference type="ARBA" id="ARBA00023121"/>
    </source>
</evidence>
<keyword evidence="2" id="KW-0446">Lipid-binding</keyword>
<dbReference type="InterPro" id="IPR035984">
    <property type="entry name" value="Acyl-CoA-binding_sf"/>
</dbReference>
<protein>
    <submittedName>
        <fullName evidence="5">ACB domain-containing protein</fullName>
    </submittedName>
</protein>
<dbReference type="PROSITE" id="PS51228">
    <property type="entry name" value="ACB_2"/>
    <property type="match status" value="1"/>
</dbReference>
<name>A0A915CNI4_9BILA</name>
<keyword evidence="4" id="KW-1185">Reference proteome</keyword>